<evidence type="ECO:0000256" key="3">
    <source>
        <dbReference type="ARBA" id="ARBA00022553"/>
    </source>
</evidence>
<feature type="region of interest" description="Disordered" evidence="5">
    <location>
        <begin position="477"/>
        <end position="496"/>
    </location>
</feature>
<feature type="compositionally biased region" description="Acidic residues" evidence="5">
    <location>
        <begin position="20"/>
        <end position="29"/>
    </location>
</feature>
<keyword evidence="7" id="KW-1185">Reference proteome</keyword>
<organism evidence="6 7">
    <name type="scientific">Laodelphax striatellus</name>
    <name type="common">Small brown planthopper</name>
    <name type="synonym">Delphax striatella</name>
    <dbReference type="NCBI Taxonomy" id="195883"/>
    <lineage>
        <taxon>Eukaryota</taxon>
        <taxon>Metazoa</taxon>
        <taxon>Ecdysozoa</taxon>
        <taxon>Arthropoda</taxon>
        <taxon>Hexapoda</taxon>
        <taxon>Insecta</taxon>
        <taxon>Pterygota</taxon>
        <taxon>Neoptera</taxon>
        <taxon>Paraneoptera</taxon>
        <taxon>Hemiptera</taxon>
        <taxon>Auchenorrhyncha</taxon>
        <taxon>Fulgoroidea</taxon>
        <taxon>Delphacidae</taxon>
        <taxon>Criomorphinae</taxon>
        <taxon>Laodelphax</taxon>
    </lineage>
</organism>
<evidence type="ECO:0000256" key="1">
    <source>
        <dbReference type="ARBA" id="ARBA00004604"/>
    </source>
</evidence>
<evidence type="ECO:0000256" key="5">
    <source>
        <dbReference type="SAM" id="MobiDB-lite"/>
    </source>
</evidence>
<dbReference type="InParanoid" id="A0A482XIQ2"/>
<dbReference type="OrthoDB" id="277439at2759"/>
<evidence type="ECO:0000313" key="6">
    <source>
        <dbReference type="EMBL" id="RZF45935.1"/>
    </source>
</evidence>
<evidence type="ECO:0000313" key="7">
    <source>
        <dbReference type="Proteomes" id="UP000291343"/>
    </source>
</evidence>
<comment type="subcellular location">
    <subcellularLocation>
        <location evidence="1">Nucleus</location>
        <location evidence="1">Nucleolus</location>
    </subcellularLocation>
</comment>
<dbReference type="PANTHER" id="PTHR14150:SF12">
    <property type="entry name" value="U3 SMALL NUCLEOLAR RNA-ASSOCIATED PROTEIN 14 HOMOLOG A"/>
    <property type="match status" value="1"/>
</dbReference>
<comment type="similarity">
    <text evidence="2">Belongs to the UTP14 family.</text>
</comment>
<keyword evidence="3" id="KW-0597">Phosphoprotein</keyword>
<dbReference type="GO" id="GO:0032040">
    <property type="term" value="C:small-subunit processome"/>
    <property type="evidence" value="ECO:0007669"/>
    <property type="project" value="InterPro"/>
</dbReference>
<dbReference type="STRING" id="195883.A0A482XIQ2"/>
<protein>
    <recommendedName>
        <fullName evidence="8">U3 small nucleolar RNA-associated protein 14 homolog A</fullName>
    </recommendedName>
</protein>
<proteinExistence type="inferred from homology"/>
<feature type="compositionally biased region" description="Basic and acidic residues" evidence="5">
    <location>
        <begin position="327"/>
        <end position="338"/>
    </location>
</feature>
<feature type="compositionally biased region" description="Basic and acidic residues" evidence="5">
    <location>
        <begin position="389"/>
        <end position="414"/>
    </location>
</feature>
<name>A0A482XIQ2_LAOST</name>
<feature type="region of interest" description="Disordered" evidence="5">
    <location>
        <begin position="1"/>
        <end position="29"/>
    </location>
</feature>
<dbReference type="FunCoup" id="A0A482XIQ2">
    <property type="interactions" value="1139"/>
</dbReference>
<dbReference type="GO" id="GO:0006364">
    <property type="term" value="P:rRNA processing"/>
    <property type="evidence" value="ECO:0007669"/>
    <property type="project" value="InterPro"/>
</dbReference>
<dbReference type="InterPro" id="IPR006709">
    <property type="entry name" value="SSU_processome_Utp14"/>
</dbReference>
<feature type="compositionally biased region" description="Basic and acidic residues" evidence="5">
    <location>
        <begin position="485"/>
        <end position="496"/>
    </location>
</feature>
<feature type="compositionally biased region" description="Acidic residues" evidence="5">
    <location>
        <begin position="517"/>
        <end position="528"/>
    </location>
</feature>
<evidence type="ECO:0000256" key="2">
    <source>
        <dbReference type="ARBA" id="ARBA00007774"/>
    </source>
</evidence>
<dbReference type="EMBL" id="QKKF02007569">
    <property type="protein sequence ID" value="RZF45935.1"/>
    <property type="molecule type" value="Genomic_DNA"/>
</dbReference>
<evidence type="ECO:0000256" key="4">
    <source>
        <dbReference type="ARBA" id="ARBA00023242"/>
    </source>
</evidence>
<sequence>MNLKLKRAAEADDAVYNSDGVEDDDDDIPENVHNRLLGAVSKLYKKKRVDAPTRKEPTLEVSEFHLTSARDRKKKSGVNVSSLTKVLDKKATHKDIKKQVSGATSKSKRLDKPVERLEAEKVERAVGYENLKKDLGKWNAIVHHQRAAEQVSFPLPKSQEIHTWDDEAGFLSKFRTPTLLELQTAEILKASREYRNEVVDEEKVDKEPPIPLTLKEMMEQRALMARTRAQRRYKETKAARQNKIKSKKFHRIQRKEKIKAEMKEFEELQKKDPEAALKKLDQLEKARAQERASLRHRTTGHWAKSLQVRAKYDKEARIALAEQLQKSRELTRRLKQDSSSDEEFEENNDSDTEAKPTDDGKTFKTSKLDFDDMFYKIEDKLTEKVEKKVEKLKKQIDSTDLLPREGERSTDCSPKKGRKKNRESNVEDDLGAGFAMKKKVVRSEIDEALDETTSKDSTVQSANGRWSVEQVVLPVPVDDIEVEPPQEKPKTTDIEPVRTLQVKPKFLKTVVPTDLAGGEDLDDDDDETTAANGEAATHNMTIAEAFADDDVVREFQSEKEEEIKKSKIDDVNLALPGWGSWGGHAVKENKRKKERFIVKFPTVLPRRDENKGNVVINEDHDAPVKPLLVSDVPFPFTSVKDFEASIRAPIGSTFLPQKAFRKLTAPTVQTKMGTIIEPMSGDHVLKI</sequence>
<feature type="compositionally biased region" description="Acidic residues" evidence="5">
    <location>
        <begin position="339"/>
        <end position="351"/>
    </location>
</feature>
<keyword evidence="4" id="KW-0539">Nucleus</keyword>
<accession>A0A482XIQ2</accession>
<feature type="region of interest" description="Disordered" evidence="5">
    <location>
        <begin position="389"/>
        <end position="430"/>
    </location>
</feature>
<feature type="region of interest" description="Disordered" evidence="5">
    <location>
        <begin position="327"/>
        <end position="365"/>
    </location>
</feature>
<reference evidence="6 7" key="1">
    <citation type="journal article" date="2017" name="Gigascience">
        <title>Genome sequence of the small brown planthopper, Laodelphax striatellus.</title>
        <authorList>
            <person name="Zhu J."/>
            <person name="Jiang F."/>
            <person name="Wang X."/>
            <person name="Yang P."/>
            <person name="Bao Y."/>
            <person name="Zhao W."/>
            <person name="Wang W."/>
            <person name="Lu H."/>
            <person name="Wang Q."/>
            <person name="Cui N."/>
            <person name="Li J."/>
            <person name="Chen X."/>
            <person name="Luo L."/>
            <person name="Yu J."/>
            <person name="Kang L."/>
            <person name="Cui F."/>
        </authorList>
    </citation>
    <scope>NUCLEOTIDE SEQUENCE [LARGE SCALE GENOMIC DNA]</scope>
    <source>
        <strain evidence="6">Lst14</strain>
    </source>
</reference>
<dbReference type="SMR" id="A0A482XIQ2"/>
<dbReference type="AlphaFoldDB" id="A0A482XIQ2"/>
<feature type="compositionally biased region" description="Basic and acidic residues" evidence="5">
    <location>
        <begin position="352"/>
        <end position="365"/>
    </location>
</feature>
<feature type="region of interest" description="Disordered" evidence="5">
    <location>
        <begin position="514"/>
        <end position="533"/>
    </location>
</feature>
<dbReference type="Pfam" id="PF04615">
    <property type="entry name" value="Utp14"/>
    <property type="match status" value="2"/>
</dbReference>
<dbReference type="Proteomes" id="UP000291343">
    <property type="component" value="Unassembled WGS sequence"/>
</dbReference>
<comment type="caution">
    <text evidence="6">The sequence shown here is derived from an EMBL/GenBank/DDBJ whole genome shotgun (WGS) entry which is preliminary data.</text>
</comment>
<dbReference type="PANTHER" id="PTHR14150">
    <property type="entry name" value="U3 SMALL NUCLEOLAR RNA-ASSOCIATED PROTEIN 14"/>
    <property type="match status" value="1"/>
</dbReference>
<gene>
    <name evidence="6" type="ORF">LSTR_LSTR008312</name>
</gene>
<evidence type="ECO:0008006" key="8">
    <source>
        <dbReference type="Google" id="ProtNLM"/>
    </source>
</evidence>